<dbReference type="Proteomes" id="UP000653305">
    <property type="component" value="Unassembled WGS sequence"/>
</dbReference>
<dbReference type="AlphaFoldDB" id="A0A830CEQ3"/>
<evidence type="ECO:0000313" key="2">
    <source>
        <dbReference type="Proteomes" id="UP000653305"/>
    </source>
</evidence>
<sequence length="89" mass="10207">MVLKLQLSLNRSSGRLSRLTMISRSSARCPSLQFLMMEEYGRRECHQGYKGGPICHRLCRQSKPRASQENSVLITELFCHLSVPRKIIS</sequence>
<gene>
    <name evidence="1" type="ORF">PHJA_001953100</name>
</gene>
<reference evidence="1" key="1">
    <citation type="submission" date="2020-07" db="EMBL/GenBank/DDBJ databases">
        <title>Ethylene signaling mediates host invasion by parasitic plants.</title>
        <authorList>
            <person name="Yoshida S."/>
        </authorList>
    </citation>
    <scope>NUCLEOTIDE SEQUENCE</scope>
    <source>
        <strain evidence="1">Okayama</strain>
    </source>
</reference>
<accession>A0A830CEQ3</accession>
<protein>
    <submittedName>
        <fullName evidence="1">Uncharacterized protein</fullName>
    </submittedName>
</protein>
<evidence type="ECO:0000313" key="1">
    <source>
        <dbReference type="EMBL" id="GFP98090.1"/>
    </source>
</evidence>
<comment type="caution">
    <text evidence="1">The sequence shown here is derived from an EMBL/GenBank/DDBJ whole genome shotgun (WGS) entry which is preliminary data.</text>
</comment>
<name>A0A830CEQ3_9LAMI</name>
<keyword evidence="2" id="KW-1185">Reference proteome</keyword>
<dbReference type="OrthoDB" id="10528633at2759"/>
<dbReference type="EMBL" id="BMAC01000513">
    <property type="protein sequence ID" value="GFP98090.1"/>
    <property type="molecule type" value="Genomic_DNA"/>
</dbReference>
<organism evidence="1 2">
    <name type="scientific">Phtheirospermum japonicum</name>
    <dbReference type="NCBI Taxonomy" id="374723"/>
    <lineage>
        <taxon>Eukaryota</taxon>
        <taxon>Viridiplantae</taxon>
        <taxon>Streptophyta</taxon>
        <taxon>Embryophyta</taxon>
        <taxon>Tracheophyta</taxon>
        <taxon>Spermatophyta</taxon>
        <taxon>Magnoliopsida</taxon>
        <taxon>eudicotyledons</taxon>
        <taxon>Gunneridae</taxon>
        <taxon>Pentapetalae</taxon>
        <taxon>asterids</taxon>
        <taxon>lamiids</taxon>
        <taxon>Lamiales</taxon>
        <taxon>Orobanchaceae</taxon>
        <taxon>Orobanchaceae incertae sedis</taxon>
        <taxon>Phtheirospermum</taxon>
    </lineage>
</organism>
<proteinExistence type="predicted"/>